<evidence type="ECO:0000256" key="1">
    <source>
        <dbReference type="ARBA" id="ARBA00009632"/>
    </source>
</evidence>
<evidence type="ECO:0000313" key="5">
    <source>
        <dbReference type="EMBL" id="GCE08705.1"/>
    </source>
</evidence>
<dbReference type="Gene3D" id="3.40.1080.20">
    <property type="entry name" value="Acetyl-CoA hydrolase/transferase C-terminal domain"/>
    <property type="match status" value="1"/>
</dbReference>
<evidence type="ECO:0000256" key="2">
    <source>
        <dbReference type="ARBA" id="ARBA00022679"/>
    </source>
</evidence>
<dbReference type="EMBL" id="BIFQ01000002">
    <property type="protein sequence ID" value="GCE08705.1"/>
    <property type="molecule type" value="Genomic_DNA"/>
</dbReference>
<accession>A0A401ZPA8</accession>
<dbReference type="InterPro" id="IPR026888">
    <property type="entry name" value="AcetylCoA_hyd_C"/>
</dbReference>
<reference evidence="6" key="1">
    <citation type="submission" date="2018-12" db="EMBL/GenBank/DDBJ databases">
        <title>Tengunoibacter tsumagoiensis gen. nov., sp. nov., Dictyobacter kobayashii sp. nov., D. alpinus sp. nov., and D. joshuensis sp. nov. and description of Dictyobacteraceae fam. nov. within the order Ktedonobacterales isolated from Tengu-no-mugimeshi.</title>
        <authorList>
            <person name="Wang C.M."/>
            <person name="Zheng Y."/>
            <person name="Sakai Y."/>
            <person name="Toyoda A."/>
            <person name="Minakuchi Y."/>
            <person name="Abe K."/>
            <person name="Yokota A."/>
            <person name="Yabe S."/>
        </authorList>
    </citation>
    <scope>NUCLEOTIDE SEQUENCE [LARGE SCALE GENOMIC DNA]</scope>
    <source>
        <strain evidence="6">S-27</strain>
    </source>
</reference>
<keyword evidence="2 5" id="KW-0808">Transferase</keyword>
<organism evidence="5 6">
    <name type="scientific">Dictyobacter aurantiacus</name>
    <dbReference type="NCBI Taxonomy" id="1936993"/>
    <lineage>
        <taxon>Bacteria</taxon>
        <taxon>Bacillati</taxon>
        <taxon>Chloroflexota</taxon>
        <taxon>Ktedonobacteria</taxon>
        <taxon>Ktedonobacterales</taxon>
        <taxon>Dictyobacteraceae</taxon>
        <taxon>Dictyobacter</taxon>
    </lineage>
</organism>
<dbReference type="Gene3D" id="3.40.1080.10">
    <property type="entry name" value="Glutaconate Coenzyme A-transferase"/>
    <property type="match status" value="1"/>
</dbReference>
<dbReference type="SUPFAM" id="SSF100950">
    <property type="entry name" value="NagB/RpiA/CoA transferase-like"/>
    <property type="match status" value="2"/>
</dbReference>
<feature type="domain" description="Acetyl-CoA hydrolase/transferase N-terminal" evidence="3">
    <location>
        <begin position="12"/>
        <end position="172"/>
    </location>
</feature>
<sequence>MTTWCDAATAVQAVSSGNRVFIHGACMTPSPLIDALVARGDELFDVELTHLHTYGPVAYTDERWRGHFSTRALFVGENMRQAANNGRASYTPVFLSDIPALFEPSGSLPIDVALIQISPPDSHGYCSLGASVDVALAATSHARVVVALINPRAPRTHGSGFVHISTIDYAVEWDGPLYEVMRRRPDDVQLQIGRHVAGLIEDGATLQLGIGAIPDAVLQAIRDHRALGVHTEMFSDGILDLVERGVITGEKKIIDRDKIVASFVVGSRRLLDFIDDNPTVEMRPADYTNNTAIIRQFEGMATINSALQVDLTGQVCAESIGTRFYSGVGGQMDFMRGAALAKRGRPIIALPATARVPRGDELSASVLDTLPGLLKPIDNVASRIVPILTPGAAVTTSRAHVHYVVTEYGVAALHGRDLAERARSLIAIAAPQFREELERAAYNLHLLN</sequence>
<evidence type="ECO:0000259" key="3">
    <source>
        <dbReference type="Pfam" id="PF02550"/>
    </source>
</evidence>
<comment type="similarity">
    <text evidence="1">Belongs to the acetyl-CoA hydrolase/transferase family.</text>
</comment>
<evidence type="ECO:0000313" key="6">
    <source>
        <dbReference type="Proteomes" id="UP000287224"/>
    </source>
</evidence>
<dbReference type="OrthoDB" id="9801795at2"/>
<name>A0A401ZPA8_9CHLR</name>
<protein>
    <submittedName>
        <fullName evidence="5">4-hydroxybutyrate CoA-transferase</fullName>
    </submittedName>
</protein>
<dbReference type="InterPro" id="IPR037171">
    <property type="entry name" value="NagB/RpiA_transferase-like"/>
</dbReference>
<dbReference type="Pfam" id="PF13336">
    <property type="entry name" value="AcetylCoA_hyd_C"/>
    <property type="match status" value="1"/>
</dbReference>
<dbReference type="InterPro" id="IPR003702">
    <property type="entry name" value="ActCoA_hydro_N"/>
</dbReference>
<dbReference type="Gene3D" id="3.30.750.70">
    <property type="entry name" value="4-hydroxybutyrate coenzyme like domains"/>
    <property type="match status" value="1"/>
</dbReference>
<dbReference type="InterPro" id="IPR038460">
    <property type="entry name" value="AcetylCoA_hyd_C_sf"/>
</dbReference>
<gene>
    <name evidence="5" type="primary">cat2</name>
    <name evidence="5" type="ORF">KDAU_60340</name>
</gene>
<feature type="domain" description="Acetyl-CoA hydrolase/transferase C-terminal" evidence="4">
    <location>
        <begin position="266"/>
        <end position="441"/>
    </location>
</feature>
<proteinExistence type="inferred from homology"/>
<keyword evidence="6" id="KW-1185">Reference proteome</keyword>
<dbReference type="AlphaFoldDB" id="A0A401ZPA8"/>
<evidence type="ECO:0000259" key="4">
    <source>
        <dbReference type="Pfam" id="PF13336"/>
    </source>
</evidence>
<dbReference type="PANTHER" id="PTHR21432">
    <property type="entry name" value="ACETYL-COA HYDROLASE-RELATED"/>
    <property type="match status" value="1"/>
</dbReference>
<dbReference type="Proteomes" id="UP000287224">
    <property type="component" value="Unassembled WGS sequence"/>
</dbReference>
<dbReference type="InterPro" id="IPR046433">
    <property type="entry name" value="ActCoA_hydro"/>
</dbReference>
<dbReference type="RefSeq" id="WP_126601212.1">
    <property type="nucleotide sequence ID" value="NZ_BIFQ01000002.1"/>
</dbReference>
<comment type="caution">
    <text evidence="5">The sequence shown here is derived from an EMBL/GenBank/DDBJ whole genome shotgun (WGS) entry which is preliminary data.</text>
</comment>
<dbReference type="GO" id="GO:0008775">
    <property type="term" value="F:acetate CoA-transferase activity"/>
    <property type="evidence" value="ECO:0007669"/>
    <property type="project" value="InterPro"/>
</dbReference>
<dbReference type="GO" id="GO:0006083">
    <property type="term" value="P:acetate metabolic process"/>
    <property type="evidence" value="ECO:0007669"/>
    <property type="project" value="InterPro"/>
</dbReference>
<dbReference type="Pfam" id="PF02550">
    <property type="entry name" value="AcetylCoA_hydro"/>
    <property type="match status" value="1"/>
</dbReference>
<dbReference type="PANTHER" id="PTHR21432:SF20">
    <property type="entry name" value="ACETYL-COA HYDROLASE"/>
    <property type="match status" value="1"/>
</dbReference>